<dbReference type="Proteomes" id="UP000244069">
    <property type="component" value="Unassembled WGS sequence"/>
</dbReference>
<accession>A0A2T6ADE8</accession>
<dbReference type="AlphaFoldDB" id="A0A2T6ADE8"/>
<evidence type="ECO:0000256" key="1">
    <source>
        <dbReference type="SAM" id="Phobius"/>
    </source>
</evidence>
<sequence length="139" mass="14512">MSLMGGLLSGVALMIAALTLIAVTWSIARPDRRVWPPQTFGPTVSVVSWSATFAFFSSVIALGLLGWGVMQVPNWLRYGAGPILILAGNAGVWFEVIGFGARQTMGAKGRDVLPSESAFISSLCSGFGPLLPVGDTPTG</sequence>
<proteinExistence type="predicted"/>
<evidence type="ECO:0000313" key="2">
    <source>
        <dbReference type="EMBL" id="PTX41850.1"/>
    </source>
</evidence>
<organism evidence="2 3">
    <name type="scientific">Allosediminivita pacifica</name>
    <dbReference type="NCBI Taxonomy" id="1267769"/>
    <lineage>
        <taxon>Bacteria</taxon>
        <taxon>Pseudomonadati</taxon>
        <taxon>Pseudomonadota</taxon>
        <taxon>Alphaproteobacteria</taxon>
        <taxon>Rhodobacterales</taxon>
        <taxon>Paracoccaceae</taxon>
        <taxon>Allosediminivita</taxon>
    </lineage>
</organism>
<evidence type="ECO:0000313" key="3">
    <source>
        <dbReference type="Proteomes" id="UP000244069"/>
    </source>
</evidence>
<feature type="transmembrane region" description="Helical" evidence="1">
    <location>
        <begin position="79"/>
        <end position="101"/>
    </location>
</feature>
<reference evidence="2 3" key="1">
    <citation type="submission" date="2018-04" db="EMBL/GenBank/DDBJ databases">
        <title>Genomic Encyclopedia of Archaeal and Bacterial Type Strains, Phase II (KMG-II): from individual species to whole genera.</title>
        <authorList>
            <person name="Goeker M."/>
        </authorList>
    </citation>
    <scope>NUCLEOTIDE SEQUENCE [LARGE SCALE GENOMIC DNA]</scope>
    <source>
        <strain evidence="2 3">DSM 29329</strain>
    </source>
</reference>
<name>A0A2T6ADE8_9RHOB</name>
<dbReference type="EMBL" id="QBKN01000026">
    <property type="protein sequence ID" value="PTX41850.1"/>
    <property type="molecule type" value="Genomic_DNA"/>
</dbReference>
<keyword evidence="3" id="KW-1185">Reference proteome</keyword>
<protein>
    <submittedName>
        <fullName evidence="2">Uncharacterized protein</fullName>
    </submittedName>
</protein>
<gene>
    <name evidence="2" type="ORF">C8N44_12617</name>
</gene>
<comment type="caution">
    <text evidence="2">The sequence shown here is derived from an EMBL/GenBank/DDBJ whole genome shotgun (WGS) entry which is preliminary data.</text>
</comment>
<keyword evidence="1" id="KW-0812">Transmembrane</keyword>
<feature type="transmembrane region" description="Helical" evidence="1">
    <location>
        <begin position="40"/>
        <end position="67"/>
    </location>
</feature>
<keyword evidence="1" id="KW-1133">Transmembrane helix</keyword>
<feature type="transmembrane region" description="Helical" evidence="1">
    <location>
        <begin position="6"/>
        <end position="28"/>
    </location>
</feature>
<keyword evidence="1" id="KW-0472">Membrane</keyword>
<dbReference type="RefSeq" id="WP_170121100.1">
    <property type="nucleotide sequence ID" value="NZ_BMEZ01000031.1"/>
</dbReference>